<dbReference type="GO" id="GO:0044780">
    <property type="term" value="P:bacterial-type flagellum assembly"/>
    <property type="evidence" value="ECO:0007669"/>
    <property type="project" value="InterPro"/>
</dbReference>
<protein>
    <submittedName>
        <fullName evidence="2">Flagellar protein FlgN</fullName>
    </submittedName>
</protein>
<dbReference type="SUPFAM" id="SSF140566">
    <property type="entry name" value="FlgN-like"/>
    <property type="match status" value="1"/>
</dbReference>
<keyword evidence="2" id="KW-0969">Cilium</keyword>
<dbReference type="EMBL" id="NTHN01000173">
    <property type="protein sequence ID" value="PBD18943.1"/>
    <property type="molecule type" value="Genomic_DNA"/>
</dbReference>
<keyword evidence="2" id="KW-0966">Cell projection</keyword>
<organism evidence="2">
    <name type="scientific">Alloyangia mangrovi</name>
    <dbReference type="NCBI Taxonomy" id="1779329"/>
    <lineage>
        <taxon>Bacteria</taxon>
        <taxon>Pseudomonadati</taxon>
        <taxon>Pseudomonadota</taxon>
        <taxon>Alphaproteobacteria</taxon>
        <taxon>Rhodobacterales</taxon>
        <taxon>Roseobacteraceae</taxon>
        <taxon>Alloyangia</taxon>
    </lineage>
</organism>
<dbReference type="AlphaFoldDB" id="A0A2A3JUW2"/>
<name>A0A2A3JUW2_9RHOB</name>
<comment type="caution">
    <text evidence="2">The sequence shown here is derived from an EMBL/GenBank/DDBJ whole genome shotgun (WGS) entry which is preliminary data.</text>
</comment>
<gene>
    <name evidence="2" type="ORF">CLG85_11735</name>
</gene>
<sequence>MTAGSRRPPPGEPAETGLLALLEAERRALLAGELGELPELARKKQTYLDLYAAQPSRLQQHAPRLLAALRRNQRLLGMALQGLTAAQGRLGTWQRLIRQMDTYDPNGRKTRIGPGPTGRIQKKL</sequence>
<evidence type="ECO:0000313" key="2">
    <source>
        <dbReference type="EMBL" id="PBD18943.1"/>
    </source>
</evidence>
<reference evidence="2" key="1">
    <citation type="submission" date="2017-09" db="EMBL/GenBank/DDBJ databases">
        <title>Yangia sp. SAOS 153D whole genome sequencing.</title>
        <authorList>
            <person name="Verma A."/>
            <person name="Krishnamurthi S."/>
        </authorList>
    </citation>
    <scope>NUCLEOTIDE SEQUENCE [LARGE SCALE GENOMIC DNA]</scope>
    <source>
        <strain evidence="2">SAOS 153D</strain>
    </source>
</reference>
<keyword evidence="2" id="KW-0282">Flagellum</keyword>
<evidence type="ECO:0000256" key="1">
    <source>
        <dbReference type="SAM" id="MobiDB-lite"/>
    </source>
</evidence>
<feature type="region of interest" description="Disordered" evidence="1">
    <location>
        <begin position="103"/>
        <end position="124"/>
    </location>
</feature>
<dbReference type="Gene3D" id="1.20.58.300">
    <property type="entry name" value="FlgN-like"/>
    <property type="match status" value="1"/>
</dbReference>
<accession>A0A2A3JUW2</accession>
<dbReference type="InterPro" id="IPR036679">
    <property type="entry name" value="FlgN-like_sf"/>
</dbReference>
<dbReference type="OrthoDB" id="7877255at2"/>
<proteinExistence type="predicted"/>